<dbReference type="GO" id="GO:0010008">
    <property type="term" value="C:endosome membrane"/>
    <property type="evidence" value="ECO:0007669"/>
    <property type="project" value="UniProtKB-SubCell"/>
</dbReference>
<dbReference type="PANTHER" id="PTHR46009">
    <property type="entry name" value="VACUOLAR PROTEIN SORTING-ASSOCIATED PROTEIN VTA1 HOMOLOG"/>
    <property type="match status" value="1"/>
</dbReference>
<dbReference type="Gene3D" id="1.20.5.420">
    <property type="entry name" value="Immunoglobulin FC, subunit C"/>
    <property type="match status" value="1"/>
</dbReference>
<keyword evidence="7" id="KW-0653">Protein transport</keyword>
<dbReference type="EMBL" id="MCFI01000010">
    <property type="protein sequence ID" value="ORY81897.1"/>
    <property type="molecule type" value="Genomic_DNA"/>
</dbReference>
<protein>
    <submittedName>
        <fullName evidence="12">Vta1 like-domain-containing protein</fullName>
    </submittedName>
</protein>
<organism evidence="12 13">
    <name type="scientific">Protomyces lactucae-debilis</name>
    <dbReference type="NCBI Taxonomy" id="2754530"/>
    <lineage>
        <taxon>Eukaryota</taxon>
        <taxon>Fungi</taxon>
        <taxon>Dikarya</taxon>
        <taxon>Ascomycota</taxon>
        <taxon>Taphrinomycotina</taxon>
        <taxon>Taphrinomycetes</taxon>
        <taxon>Taphrinales</taxon>
        <taxon>Protomycetaceae</taxon>
        <taxon>Protomyces</taxon>
    </lineage>
</organism>
<keyword evidence="5" id="KW-0963">Cytoplasm</keyword>
<dbReference type="GO" id="GO:0005771">
    <property type="term" value="C:multivesicular body"/>
    <property type="evidence" value="ECO:0007669"/>
    <property type="project" value="TreeGrafter"/>
</dbReference>
<keyword evidence="13" id="KW-1185">Reference proteome</keyword>
<sequence>MSFPEELKHLRPIATRADELEQIEPAIAYWSRYYIVQKAVAQKVRSAAVDGYLSSLLDGLESMRKKHKGLTEIEDDAAGKSKVTSFALKVFDNANREEKAARATQSTAAKFLAAAGFLELCSCFGAVEKELADKRKYAKVQAMRIQSAFAAGKDPNQKRRDALPVEAAAPTTMRDLSATNPYFPSVEDDKEIAPASTSPESYGASILRPSSPPPTKQLNVPANIPVVNMPPAPALIEPVQEVSQDDIDAAIKHTKWAVSALNFEDIETGIAELKKALASLGA</sequence>
<dbReference type="InterPro" id="IPR023175">
    <property type="entry name" value="Vta1/CALS_N_sf"/>
</dbReference>
<evidence type="ECO:0000256" key="4">
    <source>
        <dbReference type="ARBA" id="ARBA00022448"/>
    </source>
</evidence>
<evidence type="ECO:0000313" key="12">
    <source>
        <dbReference type="EMBL" id="ORY81897.1"/>
    </source>
</evidence>
<comment type="caution">
    <text evidence="12">The sequence shown here is derived from an EMBL/GenBank/DDBJ whole genome shotgun (WGS) entry which is preliminary data.</text>
</comment>
<keyword evidence="6" id="KW-0967">Endosome</keyword>
<dbReference type="OrthoDB" id="391137at2759"/>
<dbReference type="RefSeq" id="XP_040725031.1">
    <property type="nucleotide sequence ID" value="XM_040867790.1"/>
</dbReference>
<dbReference type="InterPro" id="IPR039431">
    <property type="entry name" value="Vta1/CALS_N"/>
</dbReference>
<comment type="subcellular location">
    <subcellularLocation>
        <location evidence="2">Cytoplasm</location>
    </subcellularLocation>
    <subcellularLocation>
        <location evidence="1">Endosome membrane</location>
        <topology evidence="1">Peripheral membrane protein</topology>
    </subcellularLocation>
</comment>
<feature type="region of interest" description="Disordered" evidence="9">
    <location>
        <begin position="186"/>
        <end position="206"/>
    </location>
</feature>
<gene>
    <name evidence="12" type="ORF">BCR37DRAFT_347733</name>
</gene>
<reference evidence="12 13" key="1">
    <citation type="submission" date="2016-07" db="EMBL/GenBank/DDBJ databases">
        <title>Pervasive Adenine N6-methylation of Active Genes in Fungi.</title>
        <authorList>
            <consortium name="DOE Joint Genome Institute"/>
            <person name="Mondo S.J."/>
            <person name="Dannebaum R.O."/>
            <person name="Kuo R.C."/>
            <person name="Labutti K."/>
            <person name="Haridas S."/>
            <person name="Kuo A."/>
            <person name="Salamov A."/>
            <person name="Ahrendt S.R."/>
            <person name="Lipzen A."/>
            <person name="Sullivan W."/>
            <person name="Andreopoulos W.B."/>
            <person name="Clum A."/>
            <person name="Lindquist E."/>
            <person name="Daum C."/>
            <person name="Ramamoorthy G.K."/>
            <person name="Gryganskyi A."/>
            <person name="Culley D."/>
            <person name="Magnuson J.K."/>
            <person name="James T.Y."/>
            <person name="O'Malley M.A."/>
            <person name="Stajich J.E."/>
            <person name="Spatafora J.W."/>
            <person name="Visel A."/>
            <person name="Grigoriev I.V."/>
        </authorList>
    </citation>
    <scope>NUCLEOTIDE SEQUENCE [LARGE SCALE GENOMIC DNA]</scope>
    <source>
        <strain evidence="12 13">12-1054</strain>
    </source>
</reference>
<dbReference type="Gene3D" id="1.25.40.270">
    <property type="entry name" value="Vacuolar protein sorting-associated protein vta1"/>
    <property type="match status" value="1"/>
</dbReference>
<comment type="similarity">
    <text evidence="3">Belongs to the VTA1 family.</text>
</comment>
<evidence type="ECO:0000259" key="11">
    <source>
        <dbReference type="Pfam" id="PF18097"/>
    </source>
</evidence>
<dbReference type="STRING" id="56484.A0A1Y2FE49"/>
<dbReference type="AlphaFoldDB" id="A0A1Y2FE49"/>
<dbReference type="Pfam" id="PF04652">
    <property type="entry name" value="Vta1"/>
    <property type="match status" value="1"/>
</dbReference>
<dbReference type="GO" id="GO:0015031">
    <property type="term" value="P:protein transport"/>
    <property type="evidence" value="ECO:0007669"/>
    <property type="project" value="UniProtKB-KW"/>
</dbReference>
<feature type="domain" description="Vta1/callose synthase N-terminal" evidence="10">
    <location>
        <begin position="10"/>
        <end position="149"/>
    </location>
</feature>
<dbReference type="OMA" id="NECICND"/>
<accession>A0A1Y2FE49</accession>
<evidence type="ECO:0000256" key="3">
    <source>
        <dbReference type="ARBA" id="ARBA00007895"/>
    </source>
</evidence>
<evidence type="ECO:0000256" key="1">
    <source>
        <dbReference type="ARBA" id="ARBA00004481"/>
    </source>
</evidence>
<feature type="domain" description="Vta1 C-terminal" evidence="11">
    <location>
        <begin position="245"/>
        <end position="280"/>
    </location>
</feature>
<evidence type="ECO:0000256" key="8">
    <source>
        <dbReference type="ARBA" id="ARBA00023136"/>
    </source>
</evidence>
<dbReference type="InterPro" id="IPR041212">
    <property type="entry name" value="Vta1_C"/>
</dbReference>
<keyword evidence="4" id="KW-0813">Transport</keyword>
<dbReference type="GO" id="GO:0032511">
    <property type="term" value="P:late endosome to vacuole transport via multivesicular body sorting pathway"/>
    <property type="evidence" value="ECO:0007669"/>
    <property type="project" value="InterPro"/>
</dbReference>
<evidence type="ECO:0000256" key="7">
    <source>
        <dbReference type="ARBA" id="ARBA00022927"/>
    </source>
</evidence>
<name>A0A1Y2FE49_PROLT</name>
<evidence type="ECO:0000256" key="6">
    <source>
        <dbReference type="ARBA" id="ARBA00022753"/>
    </source>
</evidence>
<evidence type="ECO:0000256" key="9">
    <source>
        <dbReference type="SAM" id="MobiDB-lite"/>
    </source>
</evidence>
<proteinExistence type="inferred from homology"/>
<dbReference type="Pfam" id="PF18097">
    <property type="entry name" value="Vta1_C"/>
    <property type="match status" value="1"/>
</dbReference>
<evidence type="ECO:0000256" key="2">
    <source>
        <dbReference type="ARBA" id="ARBA00004496"/>
    </source>
</evidence>
<evidence type="ECO:0000256" key="5">
    <source>
        <dbReference type="ARBA" id="ARBA00022490"/>
    </source>
</evidence>
<dbReference type="PANTHER" id="PTHR46009:SF1">
    <property type="entry name" value="VACUOLAR PROTEIN SORTING-ASSOCIATED PROTEIN VTA1 HOMOLOG"/>
    <property type="match status" value="1"/>
</dbReference>
<dbReference type="GeneID" id="63784389"/>
<dbReference type="Proteomes" id="UP000193685">
    <property type="component" value="Unassembled WGS sequence"/>
</dbReference>
<dbReference type="InterPro" id="IPR044538">
    <property type="entry name" value="Vta1-like"/>
</dbReference>
<keyword evidence="8" id="KW-0472">Membrane</keyword>
<evidence type="ECO:0000313" key="13">
    <source>
        <dbReference type="Proteomes" id="UP000193685"/>
    </source>
</evidence>
<evidence type="ECO:0000259" key="10">
    <source>
        <dbReference type="Pfam" id="PF04652"/>
    </source>
</evidence>